<dbReference type="EMBL" id="CP001778">
    <property type="protein sequence ID" value="ADD43166.1"/>
    <property type="molecule type" value="Genomic_DNA"/>
</dbReference>
<dbReference type="InterPro" id="IPR002831">
    <property type="entry name" value="Tscrpt_reg_TrmB_N"/>
</dbReference>
<dbReference type="PANTHER" id="PTHR34293">
    <property type="entry name" value="HTH-TYPE TRANSCRIPTIONAL REGULATOR TRMBL2"/>
    <property type="match status" value="1"/>
</dbReference>
<dbReference type="eggNOG" id="COG2197">
    <property type="taxonomic scope" value="Bacteria"/>
</dbReference>
<dbReference type="InterPro" id="IPR000792">
    <property type="entry name" value="Tscrpt_reg_LuxR_C"/>
</dbReference>
<gene>
    <name evidence="3" type="ordered locus">Snas_3503</name>
</gene>
<evidence type="ECO:0000313" key="4">
    <source>
        <dbReference type="Proteomes" id="UP000000844"/>
    </source>
</evidence>
<dbReference type="InterPro" id="IPR036390">
    <property type="entry name" value="WH_DNA-bd_sf"/>
</dbReference>
<evidence type="ECO:0000256" key="1">
    <source>
        <dbReference type="SAM" id="Coils"/>
    </source>
</evidence>
<dbReference type="InterPro" id="IPR051797">
    <property type="entry name" value="TrmB-like"/>
</dbReference>
<dbReference type="Gene3D" id="1.10.10.10">
    <property type="entry name" value="Winged helix-like DNA-binding domain superfamily/Winged helix DNA-binding domain"/>
    <property type="match status" value="2"/>
</dbReference>
<dbReference type="eggNOG" id="COG1378">
    <property type="taxonomic scope" value="Bacteria"/>
</dbReference>
<proteinExistence type="predicted"/>
<evidence type="ECO:0000259" key="2">
    <source>
        <dbReference type="SMART" id="SM00421"/>
    </source>
</evidence>
<dbReference type="SMART" id="SM00421">
    <property type="entry name" value="HTH_LUXR"/>
    <property type="match status" value="1"/>
</dbReference>
<dbReference type="Pfam" id="PF01978">
    <property type="entry name" value="TrmB"/>
    <property type="match status" value="1"/>
</dbReference>
<dbReference type="PANTHER" id="PTHR34293:SF1">
    <property type="entry name" value="HTH-TYPE TRANSCRIPTIONAL REGULATOR TRMBL2"/>
    <property type="match status" value="1"/>
</dbReference>
<dbReference type="KEGG" id="sna:Snas_3503"/>
<dbReference type="GO" id="GO:0006355">
    <property type="term" value="P:regulation of DNA-templated transcription"/>
    <property type="evidence" value="ECO:0007669"/>
    <property type="project" value="InterPro"/>
</dbReference>
<reference evidence="3 4" key="1">
    <citation type="journal article" date="2009" name="Stand. Genomic Sci.">
        <title>Complete genome sequence of Stackebrandtia nassauensis type strain (LLR-40K-21).</title>
        <authorList>
            <person name="Munk C."/>
            <person name="Lapidus A."/>
            <person name="Copeland A."/>
            <person name="Jando M."/>
            <person name="Mayilraj S."/>
            <person name="Glavina Del Rio T."/>
            <person name="Nolan M."/>
            <person name="Chen F."/>
            <person name="Lucas S."/>
            <person name="Tice H."/>
            <person name="Cheng J.F."/>
            <person name="Han C."/>
            <person name="Detter J.C."/>
            <person name="Bruce D."/>
            <person name="Goodwin L."/>
            <person name="Chain P."/>
            <person name="Pitluck S."/>
            <person name="Goker M."/>
            <person name="Ovchinikova G."/>
            <person name="Pati A."/>
            <person name="Ivanova N."/>
            <person name="Mavromatis K."/>
            <person name="Chen A."/>
            <person name="Palaniappan K."/>
            <person name="Land M."/>
            <person name="Hauser L."/>
            <person name="Chang Y.J."/>
            <person name="Jeffries C.D."/>
            <person name="Bristow J."/>
            <person name="Eisen J.A."/>
            <person name="Markowitz V."/>
            <person name="Hugenholtz P."/>
            <person name="Kyrpides N.C."/>
            <person name="Klenk H.P."/>
        </authorList>
    </citation>
    <scope>NUCLEOTIDE SEQUENCE [LARGE SCALE GENOMIC DNA]</scope>
    <source>
        <strain evidence="4">DSM 44728 / CIP 108903 / NRRL B-16338 / NBRC 102104 / LLR-40K-21</strain>
    </source>
</reference>
<name>D3PVQ2_STANL</name>
<evidence type="ECO:0000313" key="3">
    <source>
        <dbReference type="EMBL" id="ADD43166.1"/>
    </source>
</evidence>
<dbReference type="SUPFAM" id="SSF46894">
    <property type="entry name" value="C-terminal effector domain of the bipartite response regulators"/>
    <property type="match status" value="1"/>
</dbReference>
<sequence length="324" mass="35572">MLDALGLSVSEQHLYATLIEHSPALLADLRDDSGMDGDQLAETLELLENKGMVTRHPGQPASYSAVPPDIALEVLIVEQEEQLKRARLAAQQLTTRFREAANRRDPAELLEVVSGPEAVWKRIQQIQRAARREVRSIDRPPYLIPVSVMVPVENRQLGSGVRYRVVYDPESFASEAHQLRSDVEECVTLGEQARVLSGVPVKLILVDDRFGCLPLQADPQEIASMVVVHPSGLLEALDALFEAVWAQAMPLSLDGASAPGLTDDMQRLLGLLTAGVSDGTAARQLGVSPRTFQRRLQELMASLGARTRFQAGLQAGLRGWIHRE</sequence>
<dbReference type="HOGENOM" id="CLU_056943_1_0_11"/>
<dbReference type="AlphaFoldDB" id="D3PVQ2"/>
<dbReference type="STRING" id="446470.Snas_3503"/>
<dbReference type="InterPro" id="IPR036388">
    <property type="entry name" value="WH-like_DNA-bd_sf"/>
</dbReference>
<dbReference type="Proteomes" id="UP000000844">
    <property type="component" value="Chromosome"/>
</dbReference>
<dbReference type="RefSeq" id="WP_013018737.1">
    <property type="nucleotide sequence ID" value="NC_013947.1"/>
</dbReference>
<dbReference type="OrthoDB" id="3728246at2"/>
<keyword evidence="4" id="KW-1185">Reference proteome</keyword>
<feature type="coiled-coil region" evidence="1">
    <location>
        <begin position="76"/>
        <end position="103"/>
    </location>
</feature>
<protein>
    <submittedName>
        <fullName evidence="3">Transcriptional regulator, TrmB</fullName>
    </submittedName>
</protein>
<dbReference type="SUPFAM" id="SSF46785">
    <property type="entry name" value="Winged helix' DNA-binding domain"/>
    <property type="match status" value="1"/>
</dbReference>
<accession>D3PVQ2</accession>
<keyword evidence="1" id="KW-0175">Coiled coil</keyword>
<dbReference type="InterPro" id="IPR016032">
    <property type="entry name" value="Sig_transdc_resp-reg_C-effctor"/>
</dbReference>
<organism evidence="3 4">
    <name type="scientific">Stackebrandtia nassauensis (strain DSM 44728 / CIP 108903 / NRRL B-16338 / NBRC 102104 / LLR-40K-21)</name>
    <dbReference type="NCBI Taxonomy" id="446470"/>
    <lineage>
        <taxon>Bacteria</taxon>
        <taxon>Bacillati</taxon>
        <taxon>Actinomycetota</taxon>
        <taxon>Actinomycetes</taxon>
        <taxon>Glycomycetales</taxon>
        <taxon>Glycomycetaceae</taxon>
        <taxon>Stackebrandtia</taxon>
    </lineage>
</organism>
<dbReference type="GO" id="GO:0003677">
    <property type="term" value="F:DNA binding"/>
    <property type="evidence" value="ECO:0007669"/>
    <property type="project" value="InterPro"/>
</dbReference>
<feature type="domain" description="HTH luxR-type" evidence="2">
    <location>
        <begin position="258"/>
        <end position="315"/>
    </location>
</feature>